<evidence type="ECO:0000313" key="2">
    <source>
        <dbReference type="Proteomes" id="UP001164768"/>
    </source>
</evidence>
<dbReference type="AlphaFoldDB" id="A0AB38X3M3"/>
<dbReference type="Proteomes" id="UP001164768">
    <property type="component" value="Chromosome"/>
</dbReference>
<dbReference type="InterPro" id="IPR014825">
    <property type="entry name" value="DNA_alkylation"/>
</dbReference>
<proteinExistence type="predicted"/>
<accession>A0AB38X3M3</accession>
<sequence>MGLKDLYSPQFLTNLGIQLHQVAPTFDVTRFCQACLTEAWSDLKLMERRDVITTQMHAQLPASFSQAAAILRQVGPNFIGLAAVCLPNYVAVYGLDHWQVAMTTLAVLTKYSSAEFAIRPFLKRYPIATAQQMQAWAQSADADVRRLASEGMRPRLPWGTRLPQYMADPTPVLAVLHQLFFDKSDYVQKSVANNLNDISKDHPGVVIAFAQQYWGQAKSGDWILRRGLRTLFKQGNPAVLALMGYDITAAEKVTGVTLQPESDVAVIGGLTTVAYTVRAPETMPVYLGYRVGYVRQNGTTTAKDFFVKRTTLPAGQLLQGVFKLKWQQLTTRRLYPGAHRVALLVNTRVVAESRITLEWLSTINNN</sequence>
<evidence type="ECO:0000313" key="1">
    <source>
        <dbReference type="EMBL" id="WAD01086.1"/>
    </source>
</evidence>
<name>A0AB38X3M3_LEVBR</name>
<organism evidence="1 2">
    <name type="scientific">Levilactobacillus brevis</name>
    <name type="common">Lactobacillus brevis</name>
    <dbReference type="NCBI Taxonomy" id="1580"/>
    <lineage>
        <taxon>Bacteria</taxon>
        <taxon>Bacillati</taxon>
        <taxon>Bacillota</taxon>
        <taxon>Bacilli</taxon>
        <taxon>Lactobacillales</taxon>
        <taxon>Lactobacillaceae</taxon>
        <taxon>Levilactobacillus</taxon>
    </lineage>
</organism>
<reference evidence="1" key="1">
    <citation type="submission" date="2022-11" db="EMBL/GenBank/DDBJ databases">
        <title>Whole genome sequence of Levilactobacillus brevis SMB091.</title>
        <authorList>
            <person name="Kim J.-M."/>
            <person name="Kim O.-C."/>
            <person name="Choi Y.H."/>
            <person name="Han N.S."/>
            <person name="Hurh B."/>
        </authorList>
    </citation>
    <scope>NUCLEOTIDE SEQUENCE</scope>
    <source>
        <strain evidence="1">SMB091</strain>
    </source>
</reference>
<dbReference type="InterPro" id="IPR016024">
    <property type="entry name" value="ARM-type_fold"/>
</dbReference>
<dbReference type="SUPFAM" id="SSF48371">
    <property type="entry name" value="ARM repeat"/>
    <property type="match status" value="1"/>
</dbReference>
<protein>
    <submittedName>
        <fullName evidence="1">DNA alkylation repair protein</fullName>
    </submittedName>
</protein>
<dbReference type="RefSeq" id="WP_015474552.1">
    <property type="nucleotide sequence ID" value="NZ_CP113117.1"/>
</dbReference>
<gene>
    <name evidence="1" type="ORF">ORR04_09090</name>
</gene>
<dbReference type="EMBL" id="CP113117">
    <property type="protein sequence ID" value="WAD01086.1"/>
    <property type="molecule type" value="Genomic_DNA"/>
</dbReference>
<dbReference type="Pfam" id="PF08713">
    <property type="entry name" value="DNA_alkylation"/>
    <property type="match status" value="1"/>
</dbReference>
<dbReference type="Gene3D" id="1.25.40.290">
    <property type="entry name" value="ARM repeat domains"/>
    <property type="match status" value="1"/>
</dbReference>